<gene>
    <name evidence="2" type="ORF">PVAP13_4KG261320</name>
</gene>
<evidence type="ECO:0000313" key="3">
    <source>
        <dbReference type="Proteomes" id="UP000823388"/>
    </source>
</evidence>
<sequence>MEDVGIILFIIRLWVFFGHLKILDMTSLFFFGVLGTQLEEYFMKKKHLIRSGSDPPSHSTGCPRSYRGKHPSIFHLLCSCILERGGRCELQRTFNTENMEA</sequence>
<keyword evidence="1" id="KW-0472">Membrane</keyword>
<proteinExistence type="predicted"/>
<evidence type="ECO:0000313" key="2">
    <source>
        <dbReference type="EMBL" id="KAG2612160.1"/>
    </source>
</evidence>
<keyword evidence="1" id="KW-1133">Transmembrane helix</keyword>
<organism evidence="2 3">
    <name type="scientific">Panicum virgatum</name>
    <name type="common">Blackwell switchgrass</name>
    <dbReference type="NCBI Taxonomy" id="38727"/>
    <lineage>
        <taxon>Eukaryota</taxon>
        <taxon>Viridiplantae</taxon>
        <taxon>Streptophyta</taxon>
        <taxon>Embryophyta</taxon>
        <taxon>Tracheophyta</taxon>
        <taxon>Spermatophyta</taxon>
        <taxon>Magnoliopsida</taxon>
        <taxon>Liliopsida</taxon>
        <taxon>Poales</taxon>
        <taxon>Poaceae</taxon>
        <taxon>PACMAD clade</taxon>
        <taxon>Panicoideae</taxon>
        <taxon>Panicodae</taxon>
        <taxon>Paniceae</taxon>
        <taxon>Panicinae</taxon>
        <taxon>Panicum</taxon>
        <taxon>Panicum sect. Hiantes</taxon>
    </lineage>
</organism>
<feature type="transmembrane region" description="Helical" evidence="1">
    <location>
        <begin position="6"/>
        <end position="36"/>
    </location>
</feature>
<comment type="caution">
    <text evidence="2">The sequence shown here is derived from an EMBL/GenBank/DDBJ whole genome shotgun (WGS) entry which is preliminary data.</text>
</comment>
<protein>
    <submittedName>
        <fullName evidence="2">Uncharacterized protein</fullName>
    </submittedName>
</protein>
<dbReference type="EMBL" id="CM029043">
    <property type="protein sequence ID" value="KAG2612160.1"/>
    <property type="molecule type" value="Genomic_DNA"/>
</dbReference>
<evidence type="ECO:0000256" key="1">
    <source>
        <dbReference type="SAM" id="Phobius"/>
    </source>
</evidence>
<dbReference type="AlphaFoldDB" id="A0A8T0TMT3"/>
<dbReference type="Proteomes" id="UP000823388">
    <property type="component" value="Chromosome 4K"/>
</dbReference>
<reference evidence="2" key="1">
    <citation type="submission" date="2020-05" db="EMBL/GenBank/DDBJ databases">
        <title>WGS assembly of Panicum virgatum.</title>
        <authorList>
            <person name="Lovell J.T."/>
            <person name="Jenkins J."/>
            <person name="Shu S."/>
            <person name="Juenger T.E."/>
            <person name="Schmutz J."/>
        </authorList>
    </citation>
    <scope>NUCLEOTIDE SEQUENCE</scope>
    <source>
        <strain evidence="2">AP13</strain>
    </source>
</reference>
<keyword evidence="1" id="KW-0812">Transmembrane</keyword>
<name>A0A8T0TMT3_PANVG</name>
<keyword evidence="3" id="KW-1185">Reference proteome</keyword>
<accession>A0A8T0TMT3</accession>